<sequence length="986" mass="109064">MMDANQSSKKRKLPPTPSHPLVGISTRRKSQIQLQRTLHSHDSSYYLKNSDLHVLIKDLRTRRVFSPKSIDSYGPNLHENVNSIQKLGVAVENLDQGISCGGGENMEKKNLVFSSAVEEYPLDENNGVDPYTDESEEVQKFDWGISCKTQDLVGVNPPSSLATEGDSLKGDSDDKGVVDDGETDGLLKGTDDLNECDFQTTPPDSEVFGNGHANEKGGKPPVESTQRIDTCVGRAFGNDYKEKKNDSISSFKSVLKPCSRRKLFKTPGSFSYKRMLPFLMDIEKDNSYIPESAECPKPLKCLGQKLLQPKLGSNGEEAAMHKSITNSCSMECYTADSGNSANESSDGNMAGLTSSKHFTESLIPIDSKKLVDDCHEKLLVNGKLQKSELGFTSKDHEIDLKPVLSSGLEDNAKGQNDNVKTEERASRIPRKARDDVNTQFSLIKYECLPGRDYGVALRSDDVQQSETGGMKKPSNCPFKAQSLNPIFPELDNNKSSNLELRYVDDGMTRSQIDDSNEEHVQVTPDAEVLTKADAEENGRARVDFFEESTDHALGKPLLGDNTRSANRASDRRNSNSESKLVLNPCSRLKLYRSSGSFSYRRLLPFLVELTKDNSSKSCFAFSMIILVSSQKIASSSSSRYFCSLIIERSHLLSWIFLVASGNGYCSKSEKDKEEMRLPSCVASNCQENPVVSNGHSFHAEHQASHSGTLPMIGLNSAQYSSNVDEPKLKSPQDDPEPTISLDSLKEHQFQVEQVKSDRYSQLETSPNQVIAVSCGTLSREEGITTVSRMSFDTEVDCVSSFRNNSSCSKPVEADGLSGNISQHGASVPPAIVGTGLLKGILKRNPRGCRGLCTCLNCASFRLHAERAFEFSRNQMQDAEEVALDLIKELSYLRYMLQKSADGLNDHPTVHVNQMQEACRKASEAEELAKHRLGQMNYELNIHGRITVSGLYSESKCFKHLCLQPPRVRFANYVEESVTPEADSHIK</sequence>
<accession>A0A922FZ39</accession>
<dbReference type="EMBL" id="CM031825">
    <property type="protein sequence ID" value="KAG6731083.1"/>
    <property type="molecule type" value="Genomic_DNA"/>
</dbReference>
<feature type="region of interest" description="Disordered" evidence="1">
    <location>
        <begin position="553"/>
        <end position="578"/>
    </location>
</feature>
<dbReference type="PANTHER" id="PTHR34461:SF4">
    <property type="entry name" value="OS01G0101800 PROTEIN"/>
    <property type="match status" value="1"/>
</dbReference>
<dbReference type="Proteomes" id="UP000811246">
    <property type="component" value="Chromosome 1"/>
</dbReference>
<dbReference type="AlphaFoldDB" id="A0A922FZ39"/>
<protein>
    <submittedName>
        <fullName evidence="2">Uncharacterized protein</fullName>
    </submittedName>
</protein>
<feature type="region of interest" description="Disordered" evidence="1">
    <location>
        <begin position="1"/>
        <end position="26"/>
    </location>
</feature>
<evidence type="ECO:0000313" key="3">
    <source>
        <dbReference type="Proteomes" id="UP000811246"/>
    </source>
</evidence>
<organism evidence="2 3">
    <name type="scientific">Carya illinoinensis</name>
    <name type="common">Pecan</name>
    <dbReference type="NCBI Taxonomy" id="32201"/>
    <lineage>
        <taxon>Eukaryota</taxon>
        <taxon>Viridiplantae</taxon>
        <taxon>Streptophyta</taxon>
        <taxon>Embryophyta</taxon>
        <taxon>Tracheophyta</taxon>
        <taxon>Spermatophyta</taxon>
        <taxon>Magnoliopsida</taxon>
        <taxon>eudicotyledons</taxon>
        <taxon>Gunneridae</taxon>
        <taxon>Pentapetalae</taxon>
        <taxon>rosids</taxon>
        <taxon>fabids</taxon>
        <taxon>Fagales</taxon>
        <taxon>Juglandaceae</taxon>
        <taxon>Carya</taxon>
    </lineage>
</organism>
<dbReference type="PANTHER" id="PTHR34461">
    <property type="entry name" value="EXPRESSED PROTEIN"/>
    <property type="match status" value="1"/>
</dbReference>
<feature type="compositionally biased region" description="Basic and acidic residues" evidence="1">
    <location>
        <begin position="166"/>
        <end position="178"/>
    </location>
</feature>
<feature type="region of interest" description="Disordered" evidence="1">
    <location>
        <begin position="154"/>
        <end position="225"/>
    </location>
</feature>
<feature type="region of interest" description="Disordered" evidence="1">
    <location>
        <begin position="407"/>
        <end position="427"/>
    </location>
</feature>
<gene>
    <name evidence="2" type="ORF">I3842_01G111900</name>
</gene>
<comment type="caution">
    <text evidence="2">The sequence shown here is derived from an EMBL/GenBank/DDBJ whole genome shotgun (WGS) entry which is preliminary data.</text>
</comment>
<evidence type="ECO:0000256" key="1">
    <source>
        <dbReference type="SAM" id="MobiDB-lite"/>
    </source>
</evidence>
<reference evidence="2" key="1">
    <citation type="submission" date="2021-01" db="EMBL/GenBank/DDBJ databases">
        <authorList>
            <person name="Lovell J.T."/>
            <person name="Bentley N."/>
            <person name="Bhattarai G."/>
            <person name="Jenkins J.W."/>
            <person name="Sreedasyam A."/>
            <person name="Alarcon Y."/>
            <person name="Bock C."/>
            <person name="Boston L."/>
            <person name="Carlson J."/>
            <person name="Cervantes K."/>
            <person name="Clermont K."/>
            <person name="Krom N."/>
            <person name="Kubenka K."/>
            <person name="Mamidi S."/>
            <person name="Mattison C."/>
            <person name="Monteros M."/>
            <person name="Pisani C."/>
            <person name="Plott C."/>
            <person name="Rajasekar S."/>
            <person name="Rhein H.S."/>
            <person name="Rohla C."/>
            <person name="Song M."/>
            <person name="Hilaire R.S."/>
            <person name="Shu S."/>
            <person name="Wells L."/>
            <person name="Wang X."/>
            <person name="Webber J."/>
            <person name="Heerema R.J."/>
            <person name="Klein P."/>
            <person name="Conner P."/>
            <person name="Grauke L."/>
            <person name="Grimwood J."/>
            <person name="Schmutz J."/>
            <person name="Randall J.J."/>
        </authorList>
    </citation>
    <scope>NUCLEOTIDE SEQUENCE</scope>
    <source>
        <tissue evidence="2">Leaf</tissue>
    </source>
</reference>
<name>A0A922FZ39_CARIL</name>
<proteinExistence type="predicted"/>
<evidence type="ECO:0000313" key="2">
    <source>
        <dbReference type="EMBL" id="KAG6731083.1"/>
    </source>
</evidence>